<dbReference type="GO" id="GO:0050661">
    <property type="term" value="F:NADP binding"/>
    <property type="evidence" value="ECO:0007669"/>
    <property type="project" value="InterPro"/>
</dbReference>
<dbReference type="InterPro" id="IPR013328">
    <property type="entry name" value="6PGD_dom2"/>
</dbReference>
<protein>
    <submittedName>
        <fullName evidence="6">NAD(P)-dependent oxidoreductase</fullName>
    </submittedName>
</protein>
<feature type="active site" evidence="3">
    <location>
        <position position="177"/>
    </location>
</feature>
<dbReference type="Gene3D" id="1.10.1040.10">
    <property type="entry name" value="N-(1-d-carboxylethyl)-l-norvaline Dehydrogenase, domain 2"/>
    <property type="match status" value="1"/>
</dbReference>
<dbReference type="InterPro" id="IPR015815">
    <property type="entry name" value="HIBADH-related"/>
</dbReference>
<dbReference type="PROSITE" id="PS00895">
    <property type="entry name" value="3_HYDROXYISOBUT_DH"/>
    <property type="match status" value="1"/>
</dbReference>
<dbReference type="InterPro" id="IPR029154">
    <property type="entry name" value="HIBADH-like_NADP-bd"/>
</dbReference>
<feature type="domain" description="3-hydroxyisobutyrate dehydrogenase-like NAD-binding" evidence="5">
    <location>
        <begin position="171"/>
        <end position="291"/>
    </location>
</feature>
<evidence type="ECO:0000313" key="7">
    <source>
        <dbReference type="Proteomes" id="UP001138921"/>
    </source>
</evidence>
<keyword evidence="1" id="KW-0560">Oxidoreductase</keyword>
<sequence>MRIAFIGLGNMGGPMANNLARAGYELALFDLDSNKVEAVQAAGAAAANQAILAAATAAEAASGADIAFTSLPNPKIIEAVALSDEGILGALPRGAVWIDLSTNNLECESRIRAAAAAREIDFLDAPVTGGIEGAAAGTLMIMVGGDAQVFARCKPILEKIGNRVMHLGPHGAGYVAKIAQVVLCYLNSVALSEALMLGVKGGVPAHIMLGIIQGSTGASYVADRYGPAILDGSYDPGFALGLAHKDMALTLELARSVGATLPMCEQVEAIYKKAVDQYGFHQNHLMAVKLLEEQNGTFLRSA</sequence>
<dbReference type="GO" id="GO:0051287">
    <property type="term" value="F:NAD binding"/>
    <property type="evidence" value="ECO:0007669"/>
    <property type="project" value="InterPro"/>
</dbReference>
<dbReference type="AlphaFoldDB" id="A0A9X1AGE3"/>
<evidence type="ECO:0000259" key="4">
    <source>
        <dbReference type="Pfam" id="PF03446"/>
    </source>
</evidence>
<dbReference type="PIRSF" id="PIRSF000103">
    <property type="entry name" value="HIBADH"/>
    <property type="match status" value="1"/>
</dbReference>
<gene>
    <name evidence="6" type="ORF">J1C56_28295</name>
</gene>
<dbReference type="Pfam" id="PF14833">
    <property type="entry name" value="NAD_binding_11"/>
    <property type="match status" value="1"/>
</dbReference>
<dbReference type="SUPFAM" id="SSF48179">
    <property type="entry name" value="6-phosphogluconate dehydrogenase C-terminal domain-like"/>
    <property type="match status" value="1"/>
</dbReference>
<accession>A0A9X1AGE3</accession>
<dbReference type="GO" id="GO:0016054">
    <property type="term" value="P:organic acid catabolic process"/>
    <property type="evidence" value="ECO:0007669"/>
    <property type="project" value="UniProtKB-ARBA"/>
</dbReference>
<evidence type="ECO:0000256" key="1">
    <source>
        <dbReference type="ARBA" id="ARBA00023002"/>
    </source>
</evidence>
<dbReference type="InterPro" id="IPR006115">
    <property type="entry name" value="6PGDH_NADP-bd"/>
</dbReference>
<name>A0A9X1AGE3_9HYPH</name>
<dbReference type="SUPFAM" id="SSF51735">
    <property type="entry name" value="NAD(P)-binding Rossmann-fold domains"/>
    <property type="match status" value="1"/>
</dbReference>
<evidence type="ECO:0000313" key="6">
    <source>
        <dbReference type="EMBL" id="MBT1159475.1"/>
    </source>
</evidence>
<evidence type="ECO:0000256" key="2">
    <source>
        <dbReference type="ARBA" id="ARBA00023027"/>
    </source>
</evidence>
<dbReference type="EMBL" id="JAFLWW010000012">
    <property type="protein sequence ID" value="MBT1159475.1"/>
    <property type="molecule type" value="Genomic_DNA"/>
</dbReference>
<dbReference type="PANTHER" id="PTHR22981">
    <property type="entry name" value="3-HYDROXYISOBUTYRATE DEHYDROGENASE-RELATED"/>
    <property type="match status" value="1"/>
</dbReference>
<dbReference type="InterPro" id="IPR036291">
    <property type="entry name" value="NAD(P)-bd_dom_sf"/>
</dbReference>
<keyword evidence="7" id="KW-1185">Reference proteome</keyword>
<dbReference type="Proteomes" id="UP001138921">
    <property type="component" value="Unassembled WGS sequence"/>
</dbReference>
<dbReference type="Pfam" id="PF03446">
    <property type="entry name" value="NAD_binding_2"/>
    <property type="match status" value="1"/>
</dbReference>
<organism evidence="6 7">
    <name type="scientific">Aminobacter anthyllidis</name>
    <dbReference type="NCBI Taxonomy" id="1035067"/>
    <lineage>
        <taxon>Bacteria</taxon>
        <taxon>Pseudomonadati</taxon>
        <taxon>Pseudomonadota</taxon>
        <taxon>Alphaproteobacteria</taxon>
        <taxon>Hyphomicrobiales</taxon>
        <taxon>Phyllobacteriaceae</taxon>
        <taxon>Aminobacter</taxon>
    </lineage>
</organism>
<feature type="domain" description="6-phosphogluconate dehydrogenase NADP-binding" evidence="4">
    <location>
        <begin position="2"/>
        <end position="168"/>
    </location>
</feature>
<dbReference type="PANTHER" id="PTHR22981:SF7">
    <property type="entry name" value="3-HYDROXYISOBUTYRATE DEHYDROGENASE, MITOCHONDRIAL"/>
    <property type="match status" value="1"/>
</dbReference>
<dbReference type="InterPro" id="IPR002204">
    <property type="entry name" value="3-OH-isobutyrate_DH-rel_CS"/>
</dbReference>
<evidence type="ECO:0000256" key="3">
    <source>
        <dbReference type="PIRSR" id="PIRSR000103-1"/>
    </source>
</evidence>
<dbReference type="InterPro" id="IPR008927">
    <property type="entry name" value="6-PGluconate_DH-like_C_sf"/>
</dbReference>
<keyword evidence="2" id="KW-0520">NAD</keyword>
<reference evidence="6" key="1">
    <citation type="journal article" date="2021" name="Microorganisms">
        <title>Phylogenomic Reconstruction and Metabolic Potential of the Genus Aminobacter.</title>
        <authorList>
            <person name="Artuso I."/>
            <person name="Turrini P."/>
            <person name="Pirolo M."/>
            <person name="Lugli G.A."/>
            <person name="Ventura M."/>
            <person name="Visca P."/>
        </authorList>
    </citation>
    <scope>NUCLEOTIDE SEQUENCE</scope>
    <source>
        <strain evidence="6">LMG 26462</strain>
    </source>
</reference>
<evidence type="ECO:0000259" key="5">
    <source>
        <dbReference type="Pfam" id="PF14833"/>
    </source>
</evidence>
<dbReference type="Gene3D" id="3.40.50.720">
    <property type="entry name" value="NAD(P)-binding Rossmann-like Domain"/>
    <property type="match status" value="1"/>
</dbReference>
<proteinExistence type="predicted"/>
<comment type="caution">
    <text evidence="6">The sequence shown here is derived from an EMBL/GenBank/DDBJ whole genome shotgun (WGS) entry which is preliminary data.</text>
</comment>
<dbReference type="GO" id="GO:0016616">
    <property type="term" value="F:oxidoreductase activity, acting on the CH-OH group of donors, NAD or NADP as acceptor"/>
    <property type="evidence" value="ECO:0007669"/>
    <property type="project" value="TreeGrafter"/>
</dbReference>
<reference evidence="6" key="2">
    <citation type="submission" date="2021-03" db="EMBL/GenBank/DDBJ databases">
        <authorList>
            <person name="Artuso I."/>
            <person name="Turrini P."/>
            <person name="Pirolo M."/>
            <person name="Lugli G.A."/>
            <person name="Ventura M."/>
            <person name="Visca P."/>
        </authorList>
    </citation>
    <scope>NUCLEOTIDE SEQUENCE</scope>
    <source>
        <strain evidence="6">LMG 26462</strain>
    </source>
</reference>